<reference evidence="1 2" key="1">
    <citation type="submission" date="2020-04" db="EMBL/GenBank/DDBJ databases">
        <title>Molecular characterization of pseudomonads from Agaricus bisporus reveal novel blotch 2 pathogens in Western Europe.</title>
        <authorList>
            <person name="Taparia T."/>
            <person name="Krijger M."/>
            <person name="Haynes E."/>
            <person name="Elpinstone J.G."/>
            <person name="Noble R."/>
            <person name="Van Der Wolf J."/>
        </authorList>
    </citation>
    <scope>NUCLEOTIDE SEQUENCE [LARGE SCALE GENOMIC DNA]</scope>
    <source>
        <strain evidence="1 2">F1001</strain>
    </source>
</reference>
<dbReference type="Proteomes" id="UP000582981">
    <property type="component" value="Unassembled WGS sequence"/>
</dbReference>
<proteinExistence type="predicted"/>
<organism evidence="1 2">
    <name type="scientific">Pseudomonas gingeri</name>
    <dbReference type="NCBI Taxonomy" id="117681"/>
    <lineage>
        <taxon>Bacteria</taxon>
        <taxon>Pseudomonadati</taxon>
        <taxon>Pseudomonadota</taxon>
        <taxon>Gammaproteobacteria</taxon>
        <taxon>Pseudomonadales</taxon>
        <taxon>Pseudomonadaceae</taxon>
        <taxon>Pseudomonas</taxon>
    </lineage>
</organism>
<dbReference type="AlphaFoldDB" id="A0A7Y7WI03"/>
<accession>A0A7Y7WI03</accession>
<gene>
    <name evidence="1" type="ORF">HX829_22145</name>
</gene>
<protein>
    <submittedName>
        <fullName evidence="1">Uncharacterized protein</fullName>
    </submittedName>
</protein>
<sequence length="78" mass="9059">MVSEQRALILEQRVSKPAGSDLFCHEVSLRLSDDQRHLILSRYTEHYSPQGSQSVERHYQVPMDDALRWLVQRAEHGA</sequence>
<dbReference type="EMBL" id="JACAPU010000025">
    <property type="protein sequence ID" value="NWB49193.1"/>
    <property type="molecule type" value="Genomic_DNA"/>
</dbReference>
<comment type="caution">
    <text evidence="1">The sequence shown here is derived from an EMBL/GenBank/DDBJ whole genome shotgun (WGS) entry which is preliminary data.</text>
</comment>
<evidence type="ECO:0000313" key="2">
    <source>
        <dbReference type="Proteomes" id="UP000582981"/>
    </source>
</evidence>
<evidence type="ECO:0000313" key="1">
    <source>
        <dbReference type="EMBL" id="NWB49193.1"/>
    </source>
</evidence>
<name>A0A7Y7WI03_9PSED</name>
<dbReference type="RefSeq" id="WP_100941366.1">
    <property type="nucleotide sequence ID" value="NZ_JACAPU010000025.1"/>
</dbReference>